<evidence type="ECO:0000256" key="5">
    <source>
        <dbReference type="ARBA" id="ARBA00022989"/>
    </source>
</evidence>
<evidence type="ECO:0000256" key="4">
    <source>
        <dbReference type="ARBA" id="ARBA00022692"/>
    </source>
</evidence>
<dbReference type="PANTHER" id="PTHR32322:SF18">
    <property type="entry name" value="S-ADENOSYLMETHIONINE_S-ADENOSYLHOMOCYSTEINE TRANSPORTER"/>
    <property type="match status" value="1"/>
</dbReference>
<dbReference type="GO" id="GO:0005886">
    <property type="term" value="C:plasma membrane"/>
    <property type="evidence" value="ECO:0007669"/>
    <property type="project" value="UniProtKB-SubCell"/>
</dbReference>
<dbReference type="RefSeq" id="WP_089746357.1">
    <property type="nucleotide sequence ID" value="NZ_FOGF01000010.1"/>
</dbReference>
<organism evidence="9 10">
    <name type="scientific">Granulicatella balaenopterae</name>
    <dbReference type="NCBI Taxonomy" id="137733"/>
    <lineage>
        <taxon>Bacteria</taxon>
        <taxon>Bacillati</taxon>
        <taxon>Bacillota</taxon>
        <taxon>Bacilli</taxon>
        <taxon>Lactobacillales</taxon>
        <taxon>Carnobacteriaceae</taxon>
        <taxon>Granulicatella</taxon>
    </lineage>
</organism>
<dbReference type="InterPro" id="IPR037185">
    <property type="entry name" value="EmrE-like"/>
</dbReference>
<feature type="transmembrane region" description="Helical" evidence="7">
    <location>
        <begin position="100"/>
        <end position="119"/>
    </location>
</feature>
<feature type="domain" description="EamA" evidence="8">
    <location>
        <begin position="6"/>
        <end position="145"/>
    </location>
</feature>
<keyword evidence="3" id="KW-1003">Cell membrane</keyword>
<gene>
    <name evidence="9" type="ORF">SAMN05421767_11045</name>
</gene>
<dbReference type="STRING" id="137733.SAMN05421767_11045"/>
<reference evidence="9 10" key="1">
    <citation type="submission" date="2016-10" db="EMBL/GenBank/DDBJ databases">
        <authorList>
            <person name="de Groot N.N."/>
        </authorList>
    </citation>
    <scope>NUCLEOTIDE SEQUENCE [LARGE SCALE GENOMIC DNA]</scope>
    <source>
        <strain evidence="9 10">DSM 15827</strain>
    </source>
</reference>
<protein>
    <submittedName>
        <fullName evidence="9">Threonine/homoserine efflux transporter RhtA</fullName>
    </submittedName>
</protein>
<dbReference type="Pfam" id="PF00892">
    <property type="entry name" value="EamA"/>
    <property type="match status" value="2"/>
</dbReference>
<feature type="transmembrane region" description="Helical" evidence="7">
    <location>
        <begin position="275"/>
        <end position="292"/>
    </location>
</feature>
<dbReference type="AlphaFoldDB" id="A0A1H9JVA3"/>
<name>A0A1H9JVA3_9LACT</name>
<comment type="similarity">
    <text evidence="2">Belongs to the EamA transporter family.</text>
</comment>
<feature type="domain" description="EamA" evidence="8">
    <location>
        <begin position="158"/>
        <end position="291"/>
    </location>
</feature>
<proteinExistence type="inferred from homology"/>
<sequence length="325" mass="35206">MKESTKGVLLTIAGAITWGLSGTCGQYLMSVGNVNPIWLTSTRMLCGGLILSLIALKKRPQKFKELMHSKRDLLQLTIFGIFGLLFSQLAYLITISKTNAGTATVLQYLCPIIIIFYASIKKRSLPTKIELGAIALAILGTFLLATHGSIHELAITPSGLAWGITTAFAYSLYMILPDELIHKWDSVTITGLGLLIGGIVCTLFSRPWQYQVVWTPMVILTLFGIIFLGTILAFTLFLSGMMIIGPVNGSLIASIEPISAVIFAVTIMGESFGKIDVLGIIFIIIAITLITLKDKLHLSAKTKPAKEVEANLQTAKQLSKAPISH</sequence>
<feature type="transmembrane region" description="Helical" evidence="7">
    <location>
        <begin position="37"/>
        <end position="56"/>
    </location>
</feature>
<keyword evidence="4 7" id="KW-0812">Transmembrane</keyword>
<keyword evidence="5 7" id="KW-1133">Transmembrane helix</keyword>
<feature type="transmembrane region" description="Helical" evidence="7">
    <location>
        <begin position="156"/>
        <end position="175"/>
    </location>
</feature>
<dbReference type="SUPFAM" id="SSF103481">
    <property type="entry name" value="Multidrug resistance efflux transporter EmrE"/>
    <property type="match status" value="2"/>
</dbReference>
<feature type="transmembrane region" description="Helical" evidence="7">
    <location>
        <begin position="131"/>
        <end position="150"/>
    </location>
</feature>
<feature type="transmembrane region" description="Helical" evidence="7">
    <location>
        <begin position="76"/>
        <end position="94"/>
    </location>
</feature>
<accession>A0A1H9JVA3</accession>
<dbReference type="OrthoDB" id="9810818at2"/>
<dbReference type="InterPro" id="IPR000620">
    <property type="entry name" value="EamA_dom"/>
</dbReference>
<evidence type="ECO:0000259" key="8">
    <source>
        <dbReference type="Pfam" id="PF00892"/>
    </source>
</evidence>
<keyword evidence="10" id="KW-1185">Reference proteome</keyword>
<dbReference type="PANTHER" id="PTHR32322">
    <property type="entry name" value="INNER MEMBRANE TRANSPORTER"/>
    <property type="match status" value="1"/>
</dbReference>
<comment type="subcellular location">
    <subcellularLocation>
        <location evidence="1">Cell membrane</location>
        <topology evidence="1">Multi-pass membrane protein</topology>
    </subcellularLocation>
</comment>
<dbReference type="InterPro" id="IPR050638">
    <property type="entry name" value="AA-Vitamin_Transporters"/>
</dbReference>
<dbReference type="EMBL" id="FOGF01000010">
    <property type="protein sequence ID" value="SEQ90707.1"/>
    <property type="molecule type" value="Genomic_DNA"/>
</dbReference>
<evidence type="ECO:0000256" key="6">
    <source>
        <dbReference type="ARBA" id="ARBA00023136"/>
    </source>
</evidence>
<feature type="transmembrane region" description="Helical" evidence="7">
    <location>
        <begin position="217"/>
        <end position="238"/>
    </location>
</feature>
<dbReference type="Proteomes" id="UP000198556">
    <property type="component" value="Unassembled WGS sequence"/>
</dbReference>
<evidence type="ECO:0000256" key="7">
    <source>
        <dbReference type="SAM" id="Phobius"/>
    </source>
</evidence>
<evidence type="ECO:0000313" key="9">
    <source>
        <dbReference type="EMBL" id="SEQ90707.1"/>
    </source>
</evidence>
<evidence type="ECO:0000256" key="1">
    <source>
        <dbReference type="ARBA" id="ARBA00004651"/>
    </source>
</evidence>
<feature type="transmembrane region" description="Helical" evidence="7">
    <location>
        <begin position="187"/>
        <end position="205"/>
    </location>
</feature>
<evidence type="ECO:0000256" key="2">
    <source>
        <dbReference type="ARBA" id="ARBA00007362"/>
    </source>
</evidence>
<feature type="transmembrane region" description="Helical" evidence="7">
    <location>
        <begin position="250"/>
        <end position="269"/>
    </location>
</feature>
<keyword evidence="6 7" id="KW-0472">Membrane</keyword>
<evidence type="ECO:0000256" key="3">
    <source>
        <dbReference type="ARBA" id="ARBA00022475"/>
    </source>
</evidence>
<evidence type="ECO:0000313" key="10">
    <source>
        <dbReference type="Proteomes" id="UP000198556"/>
    </source>
</evidence>